<dbReference type="InterPro" id="IPR036047">
    <property type="entry name" value="F-box-like_dom_sf"/>
</dbReference>
<evidence type="ECO:0000256" key="1">
    <source>
        <dbReference type="SAM" id="MobiDB-lite"/>
    </source>
</evidence>
<evidence type="ECO:0000313" key="3">
    <source>
        <dbReference type="EMBL" id="KAG2212458.1"/>
    </source>
</evidence>
<evidence type="ECO:0000259" key="2">
    <source>
        <dbReference type="Pfam" id="PF00646"/>
    </source>
</evidence>
<reference evidence="3" key="1">
    <citation type="submission" date="2020-12" db="EMBL/GenBank/DDBJ databases">
        <title>Metabolic potential, ecology and presence of endohyphal bacteria is reflected in genomic diversity of Mucoromycotina.</title>
        <authorList>
            <person name="Muszewska A."/>
            <person name="Okrasinska A."/>
            <person name="Steczkiewicz K."/>
            <person name="Drgas O."/>
            <person name="Orlowska M."/>
            <person name="Perlinska-Lenart U."/>
            <person name="Aleksandrzak-Piekarczyk T."/>
            <person name="Szatraj K."/>
            <person name="Zielenkiewicz U."/>
            <person name="Pilsyk S."/>
            <person name="Malc E."/>
            <person name="Mieczkowski P."/>
            <person name="Kruszewska J.S."/>
            <person name="Biernat P."/>
            <person name="Pawlowska J."/>
        </authorList>
    </citation>
    <scope>NUCLEOTIDE SEQUENCE</scope>
    <source>
        <strain evidence="3">CBS 226.32</strain>
    </source>
</reference>
<keyword evidence="4" id="KW-1185">Reference proteome</keyword>
<feature type="region of interest" description="Disordered" evidence="1">
    <location>
        <begin position="80"/>
        <end position="99"/>
    </location>
</feature>
<gene>
    <name evidence="3" type="ORF">INT46_007995</name>
</gene>
<dbReference type="InterPro" id="IPR001810">
    <property type="entry name" value="F-box_dom"/>
</dbReference>
<dbReference type="SUPFAM" id="SSF81383">
    <property type="entry name" value="F-box domain"/>
    <property type="match status" value="1"/>
</dbReference>
<accession>A0A8H7RMR2</accession>
<dbReference type="Proteomes" id="UP000650833">
    <property type="component" value="Unassembled WGS sequence"/>
</dbReference>
<dbReference type="EMBL" id="JAEPRC010000050">
    <property type="protein sequence ID" value="KAG2212458.1"/>
    <property type="molecule type" value="Genomic_DNA"/>
</dbReference>
<dbReference type="AlphaFoldDB" id="A0A8H7RMR2"/>
<proteinExistence type="predicted"/>
<comment type="caution">
    <text evidence="3">The sequence shown here is derived from an EMBL/GenBank/DDBJ whole genome shotgun (WGS) entry which is preliminary data.</text>
</comment>
<evidence type="ECO:0000313" key="4">
    <source>
        <dbReference type="Proteomes" id="UP000650833"/>
    </source>
</evidence>
<name>A0A8H7RMR2_9FUNG</name>
<protein>
    <recommendedName>
        <fullName evidence="2">F-box domain-containing protein</fullName>
    </recommendedName>
</protein>
<sequence>MLALEILDNIFSHLAYSEIYRIRSVCKTWKQQCEYHLYLSIKSNRKKIYVKIGEKGKTTLVDMVPCDYDAENQVIEFKSQAQEEDDDEDGVIDDNDDDGVYLDQNTTHAKTQIQFSEWCKRETSAQNSELLLNLNLVDRAQVLFHLQYNPSMEQVYDLKLPKDDKNEMHYLGDKGIIMAYSYTEQQQQQQSDNTIQFHGLEDPVIPNTFNSIFDQVNSNRTNAAANNNTIRLSIHSINANLSWLLAGFNSGITPETIYPRRYQTLTDTLLLHDVVDKRHFCAHSEFVLKCIITMKQDATIDPHALSELLKQPAETISWKEKLQAKLQSIGIDPRVIYKYTFVKNYILQQHPPITGPDVVAKVIQESEEAWIVKKLNLIRELRKF</sequence>
<dbReference type="OrthoDB" id="2217005at2759"/>
<feature type="domain" description="F-box" evidence="2">
    <location>
        <begin position="4"/>
        <end position="34"/>
    </location>
</feature>
<dbReference type="Pfam" id="PF00646">
    <property type="entry name" value="F-box"/>
    <property type="match status" value="1"/>
</dbReference>
<feature type="compositionally biased region" description="Acidic residues" evidence="1">
    <location>
        <begin position="82"/>
        <end position="99"/>
    </location>
</feature>
<organism evidence="3 4">
    <name type="scientific">Mucor plumbeus</name>
    <dbReference type="NCBI Taxonomy" id="97098"/>
    <lineage>
        <taxon>Eukaryota</taxon>
        <taxon>Fungi</taxon>
        <taxon>Fungi incertae sedis</taxon>
        <taxon>Mucoromycota</taxon>
        <taxon>Mucoromycotina</taxon>
        <taxon>Mucoromycetes</taxon>
        <taxon>Mucorales</taxon>
        <taxon>Mucorineae</taxon>
        <taxon>Mucoraceae</taxon>
        <taxon>Mucor</taxon>
    </lineage>
</organism>
<dbReference type="Gene3D" id="1.20.1280.50">
    <property type="match status" value="1"/>
</dbReference>